<organism evidence="2 3">
    <name type="scientific">Allomyces macrogynus (strain ATCC 38327)</name>
    <name type="common">Allomyces javanicus var. macrogynus</name>
    <dbReference type="NCBI Taxonomy" id="578462"/>
    <lineage>
        <taxon>Eukaryota</taxon>
        <taxon>Fungi</taxon>
        <taxon>Fungi incertae sedis</taxon>
        <taxon>Blastocladiomycota</taxon>
        <taxon>Blastocladiomycetes</taxon>
        <taxon>Blastocladiales</taxon>
        <taxon>Blastocladiaceae</taxon>
        <taxon>Allomyces</taxon>
    </lineage>
</organism>
<gene>
    <name evidence="2" type="ORF">AMAG_08006</name>
</gene>
<proteinExistence type="predicted"/>
<accession>A0A0L0SK83</accession>
<feature type="region of interest" description="Disordered" evidence="1">
    <location>
        <begin position="1"/>
        <end position="42"/>
    </location>
</feature>
<evidence type="ECO:0000313" key="3">
    <source>
        <dbReference type="Proteomes" id="UP000054350"/>
    </source>
</evidence>
<dbReference type="AlphaFoldDB" id="A0A0L0SK83"/>
<reference evidence="3" key="2">
    <citation type="submission" date="2009-11" db="EMBL/GenBank/DDBJ databases">
        <title>The Genome Sequence of Allomyces macrogynus strain ATCC 38327.</title>
        <authorList>
            <consortium name="The Broad Institute Genome Sequencing Platform"/>
            <person name="Russ C."/>
            <person name="Cuomo C."/>
            <person name="Shea T."/>
            <person name="Young S.K."/>
            <person name="Zeng Q."/>
            <person name="Koehrsen M."/>
            <person name="Haas B."/>
            <person name="Borodovsky M."/>
            <person name="Guigo R."/>
            <person name="Alvarado L."/>
            <person name="Berlin A."/>
            <person name="Borenstein D."/>
            <person name="Chen Z."/>
            <person name="Engels R."/>
            <person name="Freedman E."/>
            <person name="Gellesch M."/>
            <person name="Goldberg J."/>
            <person name="Griggs A."/>
            <person name="Gujja S."/>
            <person name="Heiman D."/>
            <person name="Hepburn T."/>
            <person name="Howarth C."/>
            <person name="Jen D."/>
            <person name="Larson L."/>
            <person name="Lewis B."/>
            <person name="Mehta T."/>
            <person name="Park D."/>
            <person name="Pearson M."/>
            <person name="Roberts A."/>
            <person name="Saif S."/>
            <person name="Shenoy N."/>
            <person name="Sisk P."/>
            <person name="Stolte C."/>
            <person name="Sykes S."/>
            <person name="Walk T."/>
            <person name="White J."/>
            <person name="Yandava C."/>
            <person name="Burger G."/>
            <person name="Gray M.W."/>
            <person name="Holland P.W.H."/>
            <person name="King N."/>
            <person name="Lang F.B.F."/>
            <person name="Roger A.J."/>
            <person name="Ruiz-Trillo I."/>
            <person name="Lander E."/>
            <person name="Nusbaum C."/>
        </authorList>
    </citation>
    <scope>NUCLEOTIDE SEQUENCE [LARGE SCALE GENOMIC DNA]</scope>
    <source>
        <strain evidence="3">ATCC 38327</strain>
    </source>
</reference>
<reference evidence="2 3" key="1">
    <citation type="submission" date="2009-11" db="EMBL/GenBank/DDBJ databases">
        <title>Annotation of Allomyces macrogynus ATCC 38327.</title>
        <authorList>
            <consortium name="The Broad Institute Genome Sequencing Platform"/>
            <person name="Russ C."/>
            <person name="Cuomo C."/>
            <person name="Burger G."/>
            <person name="Gray M.W."/>
            <person name="Holland P.W.H."/>
            <person name="King N."/>
            <person name="Lang F.B.F."/>
            <person name="Roger A.J."/>
            <person name="Ruiz-Trillo I."/>
            <person name="Young S.K."/>
            <person name="Zeng Q."/>
            <person name="Gargeya S."/>
            <person name="Fitzgerald M."/>
            <person name="Haas B."/>
            <person name="Abouelleil A."/>
            <person name="Alvarado L."/>
            <person name="Arachchi H.M."/>
            <person name="Berlin A."/>
            <person name="Chapman S.B."/>
            <person name="Gearin G."/>
            <person name="Goldberg J."/>
            <person name="Griggs A."/>
            <person name="Gujja S."/>
            <person name="Hansen M."/>
            <person name="Heiman D."/>
            <person name="Howarth C."/>
            <person name="Larimer J."/>
            <person name="Lui A."/>
            <person name="MacDonald P.J.P."/>
            <person name="McCowen C."/>
            <person name="Montmayeur A."/>
            <person name="Murphy C."/>
            <person name="Neiman D."/>
            <person name="Pearson M."/>
            <person name="Priest M."/>
            <person name="Roberts A."/>
            <person name="Saif S."/>
            <person name="Shea T."/>
            <person name="Sisk P."/>
            <person name="Stolte C."/>
            <person name="Sykes S."/>
            <person name="Wortman J."/>
            <person name="Nusbaum C."/>
            <person name="Birren B."/>
        </authorList>
    </citation>
    <scope>NUCLEOTIDE SEQUENCE [LARGE SCALE GENOMIC DNA]</scope>
    <source>
        <strain evidence="2 3">ATCC 38327</strain>
    </source>
</reference>
<name>A0A0L0SK83_ALLM3</name>
<evidence type="ECO:0000313" key="2">
    <source>
        <dbReference type="EMBL" id="KNE62829.1"/>
    </source>
</evidence>
<dbReference type="VEuPathDB" id="FungiDB:AMAG_08006"/>
<dbReference type="Proteomes" id="UP000054350">
    <property type="component" value="Unassembled WGS sequence"/>
</dbReference>
<keyword evidence="3" id="KW-1185">Reference proteome</keyword>
<dbReference type="EMBL" id="GG745341">
    <property type="protein sequence ID" value="KNE62829.1"/>
    <property type="molecule type" value="Genomic_DNA"/>
</dbReference>
<protein>
    <submittedName>
        <fullName evidence="2">Uncharacterized protein</fullName>
    </submittedName>
</protein>
<sequence length="386" mass="37843">MASSNFPRMAWPPPLLQSGPPQTTSAPVATGTDHLAAANGPSFASLLPPAPVSTTNAPGPSVPSYDPAIPVSIHTPVSHVCPSLGAAWAPPSAQPAMMTAAAPFWAGPATVLAAAAPTHGPGALAAPGVLAASATPMLSTGGVMPNGYGLAAPMHGSVPATSTPMSVLNSVLTAPAPMAMLNGIPAAAPPTPQLAPAAAAQDGPEYTVVFTLSAPTTHAPGTAYPVAIDAPAVHVRDPATGHGTTLSLPDTIHHAAAAAFPIPIQLLLQTLTGMPAALAETLRGVGCAPAMAGAGDSLGAFTAPPPPIAVPTPAAAAPAAAPATWTPVATLAAVPAPSVVALPLESALVFSADVAVPLARPEEVTLPDELQVDLLDQETRPPFTTG</sequence>
<evidence type="ECO:0000256" key="1">
    <source>
        <dbReference type="SAM" id="MobiDB-lite"/>
    </source>
</evidence>